<name>A0A839URS7_9PROT</name>
<evidence type="ECO:0000259" key="4">
    <source>
        <dbReference type="Pfam" id="PF00441"/>
    </source>
</evidence>
<keyword evidence="3" id="KW-0560">Oxidoreductase</keyword>
<dbReference type="SUPFAM" id="SSF47203">
    <property type="entry name" value="Acyl-CoA dehydrogenase C-terminal domain-like"/>
    <property type="match status" value="1"/>
</dbReference>
<keyword evidence="6" id="KW-1185">Reference proteome</keyword>
<keyword evidence="1" id="KW-0285">Flavoprotein</keyword>
<dbReference type="Gene3D" id="1.20.140.10">
    <property type="entry name" value="Butyryl-CoA Dehydrogenase, subunit A, domain 3"/>
    <property type="match status" value="1"/>
</dbReference>
<dbReference type="Proteomes" id="UP000557688">
    <property type="component" value="Unassembled WGS sequence"/>
</dbReference>
<reference evidence="5 6" key="1">
    <citation type="submission" date="2020-08" db="EMBL/GenBank/DDBJ databases">
        <title>Genomic Encyclopedia of Type Strains, Phase III (KMG-III): the genomes of soil and plant-associated and newly described type strains.</title>
        <authorList>
            <person name="Whitman W."/>
        </authorList>
    </citation>
    <scope>NUCLEOTIDE SEQUENCE [LARGE SCALE GENOMIC DNA]</scope>
    <source>
        <strain evidence="5 6">CECT 8088</strain>
    </source>
</reference>
<keyword evidence="2" id="KW-0274">FAD</keyword>
<dbReference type="AlphaFoldDB" id="A0A839URS7"/>
<evidence type="ECO:0000313" key="5">
    <source>
        <dbReference type="EMBL" id="MBB3172467.1"/>
    </source>
</evidence>
<proteinExistence type="predicted"/>
<dbReference type="EMBL" id="JACHXV010000001">
    <property type="protein sequence ID" value="MBB3172467.1"/>
    <property type="molecule type" value="Genomic_DNA"/>
</dbReference>
<dbReference type="InterPro" id="IPR036250">
    <property type="entry name" value="AcylCo_DH-like_C"/>
</dbReference>
<protein>
    <submittedName>
        <fullName evidence="5">Alkylation response protein AidB-like acyl-CoA dehydrogenase</fullName>
    </submittedName>
</protein>
<accession>A0A839URS7</accession>
<dbReference type="RefSeq" id="WP_266152612.1">
    <property type="nucleotide sequence ID" value="NZ_JABXXQ010000143.1"/>
</dbReference>
<dbReference type="GO" id="GO:0003995">
    <property type="term" value="F:acyl-CoA dehydrogenase activity"/>
    <property type="evidence" value="ECO:0007669"/>
    <property type="project" value="TreeGrafter"/>
</dbReference>
<evidence type="ECO:0000256" key="2">
    <source>
        <dbReference type="ARBA" id="ARBA00022827"/>
    </source>
</evidence>
<feature type="domain" description="Acyl-CoA dehydrogenase/oxidase C-terminal" evidence="4">
    <location>
        <begin position="45"/>
        <end position="185"/>
    </location>
</feature>
<dbReference type="CDD" id="cd00567">
    <property type="entry name" value="ACAD"/>
    <property type="match status" value="1"/>
</dbReference>
<evidence type="ECO:0000313" key="6">
    <source>
        <dbReference type="Proteomes" id="UP000557688"/>
    </source>
</evidence>
<dbReference type="InterPro" id="IPR009075">
    <property type="entry name" value="AcylCo_DH/oxidase_C"/>
</dbReference>
<sequence>MVEADRPGLSVREVATHDGGRDAELVLDGVRVDDAARIGVLGEAFAAIEQGFDVAVAALCANAVGAMAALHEMTVDYLKTRKQFGVAFGSFQSLQHAAVDMLTALEQSRSMSYYAAMMASHENAGERAAAISAAKVQINRAARQIGEQAVQLHGGIGMTEEYLGAHYFRHLALLEFRLGDTDWHLCRLDARGGLIGGLVKAA</sequence>
<evidence type="ECO:0000256" key="3">
    <source>
        <dbReference type="ARBA" id="ARBA00023002"/>
    </source>
</evidence>
<gene>
    <name evidence="5" type="ORF">FHR90_000273</name>
</gene>
<dbReference type="Pfam" id="PF00441">
    <property type="entry name" value="Acyl-CoA_dh_1"/>
    <property type="match status" value="1"/>
</dbReference>
<dbReference type="PANTHER" id="PTHR43884:SF20">
    <property type="entry name" value="ACYL-COA DEHYDROGENASE FADE28"/>
    <property type="match status" value="1"/>
</dbReference>
<evidence type="ECO:0000256" key="1">
    <source>
        <dbReference type="ARBA" id="ARBA00022630"/>
    </source>
</evidence>
<dbReference type="PANTHER" id="PTHR43884">
    <property type="entry name" value="ACYL-COA DEHYDROGENASE"/>
    <property type="match status" value="1"/>
</dbReference>
<comment type="caution">
    <text evidence="5">The sequence shown here is derived from an EMBL/GenBank/DDBJ whole genome shotgun (WGS) entry which is preliminary data.</text>
</comment>
<organism evidence="5 6">
    <name type="scientific">Endobacter medicaginis</name>
    <dbReference type="NCBI Taxonomy" id="1181271"/>
    <lineage>
        <taxon>Bacteria</taxon>
        <taxon>Pseudomonadati</taxon>
        <taxon>Pseudomonadota</taxon>
        <taxon>Alphaproteobacteria</taxon>
        <taxon>Acetobacterales</taxon>
        <taxon>Acetobacteraceae</taxon>
        <taxon>Endobacter</taxon>
    </lineage>
</organism>